<reference evidence="3 4" key="1">
    <citation type="submission" date="2019-07" db="EMBL/GenBank/DDBJ databases">
        <title>WGS assembly of Gossypium tomentosum.</title>
        <authorList>
            <person name="Chen Z.J."/>
            <person name="Sreedasyam A."/>
            <person name="Ando A."/>
            <person name="Song Q."/>
            <person name="De L."/>
            <person name="Hulse-Kemp A."/>
            <person name="Ding M."/>
            <person name="Ye W."/>
            <person name="Kirkbride R."/>
            <person name="Jenkins J."/>
            <person name="Plott C."/>
            <person name="Lovell J."/>
            <person name="Lin Y.-M."/>
            <person name="Vaughn R."/>
            <person name="Liu B."/>
            <person name="Li W."/>
            <person name="Simpson S."/>
            <person name="Scheffler B."/>
            <person name="Saski C."/>
            <person name="Grover C."/>
            <person name="Hu G."/>
            <person name="Conover J."/>
            <person name="Carlson J."/>
            <person name="Shu S."/>
            <person name="Boston L."/>
            <person name="Williams M."/>
            <person name="Peterson D."/>
            <person name="Mcgee K."/>
            <person name="Jones D."/>
            <person name="Wendel J."/>
            <person name="Stelly D."/>
            <person name="Grimwood J."/>
            <person name="Schmutz J."/>
        </authorList>
    </citation>
    <scope>NUCLEOTIDE SEQUENCE [LARGE SCALE GENOMIC DNA]</scope>
    <source>
        <strain evidence="3">7179.01</strain>
    </source>
</reference>
<dbReference type="InterPro" id="IPR007863">
    <property type="entry name" value="Peptidase_M16_C"/>
</dbReference>
<organism evidence="3 4">
    <name type="scientific">Gossypium tomentosum</name>
    <name type="common">Hawaiian cotton</name>
    <name type="synonym">Gossypium sandvicense</name>
    <dbReference type="NCBI Taxonomy" id="34277"/>
    <lineage>
        <taxon>Eukaryota</taxon>
        <taxon>Viridiplantae</taxon>
        <taxon>Streptophyta</taxon>
        <taxon>Embryophyta</taxon>
        <taxon>Tracheophyta</taxon>
        <taxon>Spermatophyta</taxon>
        <taxon>Magnoliopsida</taxon>
        <taxon>eudicotyledons</taxon>
        <taxon>Gunneridae</taxon>
        <taxon>Pentapetalae</taxon>
        <taxon>rosids</taxon>
        <taxon>malvids</taxon>
        <taxon>Malvales</taxon>
        <taxon>Malvaceae</taxon>
        <taxon>Malvoideae</taxon>
        <taxon>Gossypium</taxon>
    </lineage>
</organism>
<dbReference type="PANTHER" id="PTHR43690">
    <property type="entry name" value="NARDILYSIN"/>
    <property type="match status" value="1"/>
</dbReference>
<dbReference type="SUPFAM" id="SSF47616">
    <property type="entry name" value="GST C-terminal domain-like"/>
    <property type="match status" value="1"/>
</dbReference>
<keyword evidence="1" id="KW-0479">Metal-binding</keyword>
<proteinExistence type="predicted"/>
<dbReference type="InterPro" id="IPR011249">
    <property type="entry name" value="Metalloenz_LuxS/M16"/>
</dbReference>
<protein>
    <recommendedName>
        <fullName evidence="2">Peptidase M16 C-terminal domain-containing protein</fullName>
    </recommendedName>
</protein>
<dbReference type="EMBL" id="ML696884">
    <property type="protein sequence ID" value="TXG75221.1"/>
    <property type="molecule type" value="Genomic_DNA"/>
</dbReference>
<evidence type="ECO:0000313" key="3">
    <source>
        <dbReference type="EMBL" id="TXG75221.1"/>
    </source>
</evidence>
<dbReference type="AlphaFoldDB" id="A0A5C7J0Z1"/>
<evidence type="ECO:0000256" key="1">
    <source>
        <dbReference type="ARBA" id="ARBA00022723"/>
    </source>
</evidence>
<dbReference type="Pfam" id="PF05193">
    <property type="entry name" value="Peptidase_M16_C"/>
    <property type="match status" value="1"/>
</dbReference>
<keyword evidence="4" id="KW-1185">Reference proteome</keyword>
<dbReference type="PANTHER" id="PTHR43690:SF18">
    <property type="entry name" value="INSULIN-DEGRADING ENZYME-RELATED"/>
    <property type="match status" value="1"/>
</dbReference>
<dbReference type="GO" id="GO:0005829">
    <property type="term" value="C:cytosol"/>
    <property type="evidence" value="ECO:0007669"/>
    <property type="project" value="TreeGrafter"/>
</dbReference>
<dbReference type="SUPFAM" id="SSF63411">
    <property type="entry name" value="LuxS/MPP-like metallohydrolase"/>
    <property type="match status" value="2"/>
</dbReference>
<gene>
    <name evidence="3" type="ORF">ES332_1Z005900v1</name>
</gene>
<evidence type="ECO:0000313" key="4">
    <source>
        <dbReference type="Proteomes" id="UP000322667"/>
    </source>
</evidence>
<feature type="domain" description="Peptidase M16 C-terminal" evidence="2">
    <location>
        <begin position="90"/>
        <end position="200"/>
    </location>
</feature>
<dbReference type="InterPro" id="IPR036282">
    <property type="entry name" value="Glutathione-S-Trfase_C_sf"/>
</dbReference>
<dbReference type="GO" id="GO:0046872">
    <property type="term" value="F:metal ion binding"/>
    <property type="evidence" value="ECO:0007669"/>
    <property type="project" value="UniProtKB-KW"/>
</dbReference>
<name>A0A5C7J0Z1_GOSTO</name>
<dbReference type="Proteomes" id="UP000322667">
    <property type="component" value="Unassembled WGS sequence"/>
</dbReference>
<dbReference type="Gene3D" id="1.20.1050.10">
    <property type="match status" value="1"/>
</dbReference>
<evidence type="ECO:0000259" key="2">
    <source>
        <dbReference type="Pfam" id="PF05193"/>
    </source>
</evidence>
<dbReference type="Gene3D" id="3.30.830.10">
    <property type="entry name" value="Metalloenzyme, LuxS/M16 peptidase-like"/>
    <property type="match status" value="1"/>
</dbReference>
<sequence length="261" mass="29860">MESSGKCRKKVVESFEFCFVDFLFVSHFPTDQTKALEKLLKDHAGKHVTGDEVSMADLFLAPQILAGIERFNVDMSLVDAIEKGIDLCKQILELYNDYYHGGLMKLVVIGGESLDVLQHWVVELFSDVRQGSQGKPEFKVEGPVWRAGKLYRLEAVKDVHILELRWALPCLLQAYLQKPEDYLAHLLGHEVSDELWDEVIELMKFRVVDKVPLIRTLAVRALSRFVNDSENSDILDLFLEVLPLEQNSISELRWISSLEDV</sequence>
<accession>A0A5C7J0Z1</accession>
<dbReference type="InterPro" id="IPR050626">
    <property type="entry name" value="Peptidase_M16"/>
</dbReference>